<dbReference type="Pfam" id="PF00535">
    <property type="entry name" value="Glycos_transf_2"/>
    <property type="match status" value="1"/>
</dbReference>
<evidence type="ECO:0000313" key="2">
    <source>
        <dbReference type="EMBL" id="NKC02859.1"/>
    </source>
</evidence>
<dbReference type="PANTHER" id="PTHR43685">
    <property type="entry name" value="GLYCOSYLTRANSFERASE"/>
    <property type="match status" value="1"/>
</dbReference>
<protein>
    <submittedName>
        <fullName evidence="2">Glycosyltransferase family 2 protein</fullName>
    </submittedName>
</protein>
<gene>
    <name evidence="2" type="ORF">HED55_04245</name>
</gene>
<dbReference type="PANTHER" id="PTHR43685:SF2">
    <property type="entry name" value="GLYCOSYLTRANSFERASE 2-LIKE DOMAIN-CONTAINING PROTEIN"/>
    <property type="match status" value="1"/>
</dbReference>
<dbReference type="InterPro" id="IPR029044">
    <property type="entry name" value="Nucleotide-diphossugar_trans"/>
</dbReference>
<dbReference type="EMBL" id="JAAVLN010000001">
    <property type="protein sequence ID" value="NKC02859.1"/>
    <property type="molecule type" value="Genomic_DNA"/>
</dbReference>
<reference evidence="2 3" key="1">
    <citation type="submission" date="2020-03" db="EMBL/GenBank/DDBJ databases">
        <title>Whole genome sequencing of clinical and environmental type strains of Ochrobactrum.</title>
        <authorList>
            <person name="Dharne M."/>
        </authorList>
    </citation>
    <scope>NUCLEOTIDE SEQUENCE [LARGE SCALE GENOMIC DNA]</scope>
    <source>
        <strain evidence="2 3">CIP 109452</strain>
    </source>
</reference>
<proteinExistence type="predicted"/>
<name>A0ABX1DIY1_9HYPH</name>
<sequence length="99" mass="10660">MISLIVTTYNHARYIGDALASVLTQDVPDLQVIVVDDGSTDGTLGIAQEFEVSGVEVLSKANGGPSSALNHGMSRARRESLLFFCQVMTCFFPIASRHD</sequence>
<feature type="domain" description="Glycosyltransferase 2-like" evidence="1">
    <location>
        <begin position="3"/>
        <end position="83"/>
    </location>
</feature>
<dbReference type="SUPFAM" id="SSF53448">
    <property type="entry name" value="Nucleotide-diphospho-sugar transferases"/>
    <property type="match status" value="1"/>
</dbReference>
<evidence type="ECO:0000259" key="1">
    <source>
        <dbReference type="Pfam" id="PF00535"/>
    </source>
</evidence>
<organism evidence="2 3">
    <name type="scientific">Brucella haematophila</name>
    <dbReference type="NCBI Taxonomy" id="419474"/>
    <lineage>
        <taxon>Bacteria</taxon>
        <taxon>Pseudomonadati</taxon>
        <taxon>Pseudomonadota</taxon>
        <taxon>Alphaproteobacteria</taxon>
        <taxon>Hyphomicrobiales</taxon>
        <taxon>Brucellaceae</taxon>
        <taxon>Brucella/Ochrobactrum group</taxon>
        <taxon>Brucella</taxon>
    </lineage>
</organism>
<evidence type="ECO:0000313" key="3">
    <source>
        <dbReference type="Proteomes" id="UP000704467"/>
    </source>
</evidence>
<dbReference type="InterPro" id="IPR001173">
    <property type="entry name" value="Glyco_trans_2-like"/>
</dbReference>
<comment type="caution">
    <text evidence="2">The sequence shown here is derived from an EMBL/GenBank/DDBJ whole genome shotgun (WGS) entry which is preliminary data.</text>
</comment>
<dbReference type="InterPro" id="IPR050834">
    <property type="entry name" value="Glycosyltransf_2"/>
</dbReference>
<keyword evidence="3" id="KW-1185">Reference proteome</keyword>
<dbReference type="Gene3D" id="3.90.550.10">
    <property type="entry name" value="Spore Coat Polysaccharide Biosynthesis Protein SpsA, Chain A"/>
    <property type="match status" value="1"/>
</dbReference>
<dbReference type="Proteomes" id="UP000704467">
    <property type="component" value="Unassembled WGS sequence"/>
</dbReference>
<dbReference type="CDD" id="cd00761">
    <property type="entry name" value="Glyco_tranf_GTA_type"/>
    <property type="match status" value="1"/>
</dbReference>
<accession>A0ABX1DIY1</accession>